<organism evidence="1">
    <name type="scientific">Ovis aries</name>
    <name type="common">Sheep</name>
    <dbReference type="NCBI Taxonomy" id="9940"/>
    <lineage>
        <taxon>Eukaryota</taxon>
        <taxon>Metazoa</taxon>
        <taxon>Chordata</taxon>
        <taxon>Craniata</taxon>
        <taxon>Vertebrata</taxon>
        <taxon>Euteleostomi</taxon>
        <taxon>Mammalia</taxon>
        <taxon>Eutheria</taxon>
        <taxon>Laurasiatheria</taxon>
        <taxon>Artiodactyla</taxon>
        <taxon>Ruminantia</taxon>
        <taxon>Pecora</taxon>
        <taxon>Bovidae</taxon>
        <taxon>Caprinae</taxon>
        <taxon>Ovis</taxon>
    </lineage>
</organism>
<dbReference type="Ensembl" id="ENSOART00020012622.2">
    <property type="protein sequence ID" value="ENSOARP00020010391.2"/>
    <property type="gene ID" value="ENSOARG00020008195.2"/>
</dbReference>
<reference evidence="1" key="3">
    <citation type="submission" date="2025-09" db="UniProtKB">
        <authorList>
            <consortium name="Ensembl"/>
        </authorList>
    </citation>
    <scope>IDENTIFICATION</scope>
</reference>
<protein>
    <submittedName>
        <fullName evidence="1">tRNA methyltransferase activator subunit 11-2</fullName>
    </submittedName>
</protein>
<gene>
    <name evidence="1" type="primary">TRMT112</name>
</gene>
<reference evidence="1" key="2">
    <citation type="submission" date="2025-08" db="UniProtKB">
        <authorList>
            <consortium name="Ensembl"/>
        </authorList>
    </citation>
    <scope>IDENTIFICATION</scope>
</reference>
<sequence length="209" mass="23139">MAEGSISSAKTTGPAPLQSPAETLPGAAQDTNQPRLRRGPEVRKVRRFRSSQASNRIERDSPGNDVERDHCPSGSGCAGARSADMRLLTHNLLSSHVRGVGPRGFPLRLQATEVRINPVEFNPDFIVRMIPKVEWAALLEAADNLHLIEVPKEPIQGYEHNEEFLRKMHHVLLEVEVLEGTLQCPESGRVFPISRGIPNMLLSDEETET</sequence>
<name>A0AC11B9H4_SHEEP</name>
<reference evidence="1" key="1">
    <citation type="submission" date="2020-11" db="EMBL/GenBank/DDBJ databases">
        <authorList>
            <person name="Davenport K.M."/>
            <person name="Bickhart D.M."/>
            <person name="Smith T.P.L."/>
            <person name="Murdoch B.M."/>
            <person name="Rosen B.D."/>
        </authorList>
    </citation>
    <scope>NUCLEOTIDE SEQUENCE [LARGE SCALE GENOMIC DNA]</scope>
    <source>
        <strain evidence="1">OAR_USU_Benz2616</strain>
    </source>
</reference>
<accession>A0AC11B9H4</accession>
<proteinExistence type="predicted"/>
<evidence type="ECO:0000313" key="1">
    <source>
        <dbReference type="Ensembl" id="ENSOARP00020010391.2"/>
    </source>
</evidence>